<protein>
    <submittedName>
        <fullName evidence="2">Uncharacterized protein</fullName>
    </submittedName>
</protein>
<evidence type="ECO:0000313" key="3">
    <source>
        <dbReference type="Proteomes" id="UP000054823"/>
    </source>
</evidence>
<evidence type="ECO:0000256" key="1">
    <source>
        <dbReference type="SAM" id="Phobius"/>
    </source>
</evidence>
<dbReference type="AlphaFoldDB" id="A0A0P1EUA0"/>
<evidence type="ECO:0000313" key="2">
    <source>
        <dbReference type="EMBL" id="CUH53901.1"/>
    </source>
</evidence>
<accession>A0A0P1EUA0</accession>
<name>A0A0P1EUA0_9RHOB</name>
<keyword evidence="1" id="KW-0812">Transmembrane</keyword>
<keyword evidence="1" id="KW-0472">Membrane</keyword>
<reference evidence="2 3" key="1">
    <citation type="submission" date="2015-09" db="EMBL/GenBank/DDBJ databases">
        <authorList>
            <consortium name="Swine Surveillance"/>
        </authorList>
    </citation>
    <scope>NUCLEOTIDE SEQUENCE [LARGE SCALE GENOMIC DNA]</scope>
    <source>
        <strain evidence="2 3">CECT 7688</strain>
    </source>
</reference>
<dbReference type="EMBL" id="CYPW01000032">
    <property type="protein sequence ID" value="CUH53901.1"/>
    <property type="molecule type" value="Genomic_DNA"/>
</dbReference>
<gene>
    <name evidence="2" type="ORF">SHM7688_03370</name>
</gene>
<dbReference type="Proteomes" id="UP000054823">
    <property type="component" value="Unassembled WGS sequence"/>
</dbReference>
<keyword evidence="3" id="KW-1185">Reference proteome</keyword>
<keyword evidence="1" id="KW-1133">Transmembrane helix</keyword>
<feature type="transmembrane region" description="Helical" evidence="1">
    <location>
        <begin position="6"/>
        <end position="24"/>
    </location>
</feature>
<sequence>MTANQLSLLLLPVLICSFAVWRFVRMRNRKKNLPIKVHGPHRPDAGYDAKEIARSKGKGNGMADGGVG</sequence>
<proteinExistence type="predicted"/>
<dbReference type="OrthoDB" id="9864952at2"/>
<dbReference type="RefSeq" id="WP_149687262.1">
    <property type="nucleotide sequence ID" value="NZ_CYPW01000032.1"/>
</dbReference>
<organism evidence="2 3">
    <name type="scientific">Shimia marina</name>
    <dbReference type="NCBI Taxonomy" id="321267"/>
    <lineage>
        <taxon>Bacteria</taxon>
        <taxon>Pseudomonadati</taxon>
        <taxon>Pseudomonadota</taxon>
        <taxon>Alphaproteobacteria</taxon>
        <taxon>Rhodobacterales</taxon>
        <taxon>Roseobacteraceae</taxon>
    </lineage>
</organism>